<evidence type="ECO:0000259" key="7">
    <source>
        <dbReference type="Pfam" id="PF03772"/>
    </source>
</evidence>
<feature type="transmembrane region" description="Helical" evidence="6">
    <location>
        <begin position="401"/>
        <end position="423"/>
    </location>
</feature>
<feature type="domain" description="ComEC/Rec2-related protein" evidence="7">
    <location>
        <begin position="236"/>
        <end position="517"/>
    </location>
</feature>
<feature type="transmembrane region" description="Helical" evidence="6">
    <location>
        <begin position="260"/>
        <end position="286"/>
    </location>
</feature>
<comment type="caution">
    <text evidence="9">The sequence shown here is derived from an EMBL/GenBank/DDBJ whole genome shotgun (WGS) entry which is preliminary data.</text>
</comment>
<name>A0A317EHS3_9PROT</name>
<feature type="transmembrane region" description="Helical" evidence="6">
    <location>
        <begin position="497"/>
        <end position="516"/>
    </location>
</feature>
<dbReference type="GO" id="GO:0005886">
    <property type="term" value="C:plasma membrane"/>
    <property type="evidence" value="ECO:0007669"/>
    <property type="project" value="UniProtKB-SubCell"/>
</dbReference>
<reference evidence="9 10" key="1">
    <citation type="submission" date="2018-05" db="EMBL/GenBank/DDBJ databases">
        <title>Zavarzinia sp. HR-AS.</title>
        <authorList>
            <person name="Lee Y."/>
            <person name="Jeon C.O."/>
        </authorList>
    </citation>
    <scope>NUCLEOTIDE SEQUENCE [LARGE SCALE GENOMIC DNA]</scope>
    <source>
        <strain evidence="9 10">HR-AS</strain>
    </source>
</reference>
<evidence type="ECO:0008006" key="11">
    <source>
        <dbReference type="Google" id="ProtNLM"/>
    </source>
</evidence>
<feature type="transmembrane region" description="Helical" evidence="6">
    <location>
        <begin position="298"/>
        <end position="318"/>
    </location>
</feature>
<dbReference type="PANTHER" id="PTHR30619">
    <property type="entry name" value="DNA INTERNALIZATION/COMPETENCE PROTEIN COMEC/REC2"/>
    <property type="match status" value="1"/>
</dbReference>
<dbReference type="PANTHER" id="PTHR30619:SF1">
    <property type="entry name" value="RECOMBINATION PROTEIN 2"/>
    <property type="match status" value="1"/>
</dbReference>
<evidence type="ECO:0000256" key="2">
    <source>
        <dbReference type="ARBA" id="ARBA00022475"/>
    </source>
</evidence>
<keyword evidence="4 6" id="KW-1133">Transmembrane helix</keyword>
<evidence type="ECO:0000256" key="6">
    <source>
        <dbReference type="SAM" id="Phobius"/>
    </source>
</evidence>
<accession>A0A317EHS3</accession>
<keyword evidence="2" id="KW-1003">Cell membrane</keyword>
<dbReference type="Pfam" id="PF13567">
    <property type="entry name" value="DUF4131"/>
    <property type="match status" value="1"/>
</dbReference>
<keyword evidence="10" id="KW-1185">Reference proteome</keyword>
<keyword evidence="5 6" id="KW-0472">Membrane</keyword>
<proteinExistence type="predicted"/>
<dbReference type="RefSeq" id="WP_109902219.1">
    <property type="nucleotide sequence ID" value="NZ_QGLE01000001.1"/>
</dbReference>
<dbReference type="NCBIfam" id="TIGR00360">
    <property type="entry name" value="ComEC_N-term"/>
    <property type="match status" value="1"/>
</dbReference>
<protein>
    <recommendedName>
        <fullName evidence="11">Competence protein ComEC</fullName>
    </recommendedName>
</protein>
<comment type="subcellular location">
    <subcellularLocation>
        <location evidence="1">Cell membrane</location>
        <topology evidence="1">Multi-pass membrane protein</topology>
    </subcellularLocation>
</comment>
<feature type="domain" description="DUF4131" evidence="8">
    <location>
        <begin position="47"/>
        <end position="200"/>
    </location>
</feature>
<feature type="transmembrane region" description="Helical" evidence="6">
    <location>
        <begin position="330"/>
        <end position="356"/>
    </location>
</feature>
<dbReference type="OrthoDB" id="9790149at2"/>
<evidence type="ECO:0000313" key="10">
    <source>
        <dbReference type="Proteomes" id="UP000245461"/>
    </source>
</evidence>
<feature type="transmembrane region" description="Helical" evidence="6">
    <location>
        <begin position="362"/>
        <end position="380"/>
    </location>
</feature>
<dbReference type="InterPro" id="IPR052159">
    <property type="entry name" value="Competence_DNA_uptake"/>
</dbReference>
<evidence type="ECO:0000256" key="4">
    <source>
        <dbReference type="ARBA" id="ARBA00022989"/>
    </source>
</evidence>
<evidence type="ECO:0000259" key="8">
    <source>
        <dbReference type="Pfam" id="PF13567"/>
    </source>
</evidence>
<sequence length="688" mass="70983">MKFALNPAVALLDPLVGMRDRWFLWLPVGIGAGIALYFALPVEPSPLASALPALVFGAAYVGLRRHKGLAVVLLALLALSLGFGAAKWRAERVGTSVLAQRLAPLELEARVHEMEARPGERPRAVLGDILGGDGHAPLPRRIRVTFDPDMLAAPFPPGARIRFTGILLPPPGPVMPGAPDYGRNLWFDGIGAVGYATAAPQLLAGSAGGLDAWRQRAADGLVLAMPAPEGGIAAALMLGLRGAVPEAVEARWRAAGISHILSISGLHIGLAAGVILFSLRLLLAAVPFLSLRFPVKKWAAAAAILSAGAYMVVAGMDVPAQRSFIMTGIVLFAVLVDRLAITLRLVAIAAAIVLLIEPESLTAPGFGMSFASVTALVAAYEAARTRVASWRAGGGWLRRGLLALGGILASSVIATLATAPFAIAHFGRLSVYGLAANLLAIPVTGFVIMPAAVATAVLAPLGLEAPALAVLGFGIRLVDDLAIAIEPLPGAAMAVPAMGQGALLLFVLGGLCLCLWRGGFRLSGLPLIAAGFALWLAGTMQTPLLLIHGEGRAVAAPVGGRLLALPPASPRFVVEQWAERLGLPAPDILPARDVCRRGICTLKLGTGGEVTVASSRATEAPACTAVVIQLKDEALDCPANSLVLTGNDLAGSGVLTVAVDGETRSVEAGRGLRPWTPAYWARSAPTAQ</sequence>
<dbReference type="AlphaFoldDB" id="A0A317EHS3"/>
<evidence type="ECO:0000256" key="3">
    <source>
        <dbReference type="ARBA" id="ARBA00022692"/>
    </source>
</evidence>
<dbReference type="InterPro" id="IPR004477">
    <property type="entry name" value="ComEC_N"/>
</dbReference>
<dbReference type="Proteomes" id="UP000245461">
    <property type="component" value="Unassembled WGS sequence"/>
</dbReference>
<feature type="transmembrane region" description="Helical" evidence="6">
    <location>
        <begin position="22"/>
        <end position="40"/>
    </location>
</feature>
<feature type="transmembrane region" description="Helical" evidence="6">
    <location>
        <begin position="456"/>
        <end position="477"/>
    </location>
</feature>
<evidence type="ECO:0000256" key="5">
    <source>
        <dbReference type="ARBA" id="ARBA00023136"/>
    </source>
</evidence>
<feature type="transmembrane region" description="Helical" evidence="6">
    <location>
        <begin position="69"/>
        <end position="86"/>
    </location>
</feature>
<organism evidence="9 10">
    <name type="scientific">Zavarzinia aquatilis</name>
    <dbReference type="NCBI Taxonomy" id="2211142"/>
    <lineage>
        <taxon>Bacteria</taxon>
        <taxon>Pseudomonadati</taxon>
        <taxon>Pseudomonadota</taxon>
        <taxon>Alphaproteobacteria</taxon>
        <taxon>Rhodospirillales</taxon>
        <taxon>Zavarziniaceae</taxon>
        <taxon>Zavarzinia</taxon>
    </lineage>
</organism>
<keyword evidence="3 6" id="KW-0812">Transmembrane</keyword>
<feature type="transmembrane region" description="Helical" evidence="6">
    <location>
        <begin position="528"/>
        <end position="547"/>
    </location>
</feature>
<evidence type="ECO:0000313" key="9">
    <source>
        <dbReference type="EMBL" id="PWR25836.1"/>
    </source>
</evidence>
<dbReference type="InterPro" id="IPR025405">
    <property type="entry name" value="DUF4131"/>
</dbReference>
<gene>
    <name evidence="9" type="ORF">DKG74_02475</name>
</gene>
<evidence type="ECO:0000256" key="1">
    <source>
        <dbReference type="ARBA" id="ARBA00004651"/>
    </source>
</evidence>
<dbReference type="EMBL" id="QGLE01000001">
    <property type="protein sequence ID" value="PWR25836.1"/>
    <property type="molecule type" value="Genomic_DNA"/>
</dbReference>
<dbReference type="Pfam" id="PF03772">
    <property type="entry name" value="Competence"/>
    <property type="match status" value="1"/>
</dbReference>
<feature type="transmembrane region" description="Helical" evidence="6">
    <location>
        <begin position="429"/>
        <end position="449"/>
    </location>
</feature>